<dbReference type="AlphaFoldDB" id="A0A1X2GFJ8"/>
<dbReference type="PANTHER" id="PTHR11560">
    <property type="entry name" value="39S RIBOSOMAL PROTEIN L10, MITOCHONDRIAL"/>
    <property type="match status" value="1"/>
</dbReference>
<reference evidence="4 5" key="1">
    <citation type="submission" date="2016-07" db="EMBL/GenBank/DDBJ databases">
        <title>Pervasive Adenine N6-methylation of Active Genes in Fungi.</title>
        <authorList>
            <consortium name="DOE Joint Genome Institute"/>
            <person name="Mondo S.J."/>
            <person name="Dannebaum R.O."/>
            <person name="Kuo R.C."/>
            <person name="Labutti K."/>
            <person name="Haridas S."/>
            <person name="Kuo A."/>
            <person name="Salamov A."/>
            <person name="Ahrendt S.R."/>
            <person name="Lipzen A."/>
            <person name="Sullivan W."/>
            <person name="Andreopoulos W.B."/>
            <person name="Clum A."/>
            <person name="Lindquist E."/>
            <person name="Daum C."/>
            <person name="Ramamoorthy G.K."/>
            <person name="Gryganskyi A."/>
            <person name="Culley D."/>
            <person name="Magnuson J.K."/>
            <person name="James T.Y."/>
            <person name="O'Malley M.A."/>
            <person name="Stajich J.E."/>
            <person name="Spatafora J.W."/>
            <person name="Visel A."/>
            <person name="Grigoriev I.V."/>
        </authorList>
    </citation>
    <scope>NUCLEOTIDE SEQUENCE [LARGE SCALE GENOMIC DNA]</scope>
    <source>
        <strain evidence="4 5">NRRL 3301</strain>
    </source>
</reference>
<dbReference type="Gene3D" id="3.30.70.1730">
    <property type="match status" value="1"/>
</dbReference>
<evidence type="ECO:0000313" key="4">
    <source>
        <dbReference type="EMBL" id="ORX51976.1"/>
    </source>
</evidence>
<evidence type="ECO:0000256" key="1">
    <source>
        <dbReference type="ARBA" id="ARBA00008889"/>
    </source>
</evidence>
<dbReference type="InterPro" id="IPR001790">
    <property type="entry name" value="Ribosomal_uL10"/>
</dbReference>
<evidence type="ECO:0000256" key="3">
    <source>
        <dbReference type="ARBA" id="ARBA00023274"/>
    </source>
</evidence>
<keyword evidence="3" id="KW-0687">Ribonucleoprotein</keyword>
<evidence type="ECO:0000256" key="2">
    <source>
        <dbReference type="ARBA" id="ARBA00022980"/>
    </source>
</evidence>
<accession>A0A1X2GFJ8</accession>
<gene>
    <name evidence="4" type="ORF">DM01DRAFT_1384231</name>
</gene>
<dbReference type="GO" id="GO:1990904">
    <property type="term" value="C:ribonucleoprotein complex"/>
    <property type="evidence" value="ECO:0007669"/>
    <property type="project" value="UniProtKB-KW"/>
</dbReference>
<evidence type="ECO:0000313" key="5">
    <source>
        <dbReference type="Proteomes" id="UP000242146"/>
    </source>
</evidence>
<dbReference type="OrthoDB" id="360689at2759"/>
<keyword evidence="2" id="KW-0689">Ribosomal protein</keyword>
<name>A0A1X2GFJ8_9FUNG</name>
<dbReference type="GO" id="GO:0005840">
    <property type="term" value="C:ribosome"/>
    <property type="evidence" value="ECO:0007669"/>
    <property type="project" value="UniProtKB-KW"/>
</dbReference>
<comment type="similarity">
    <text evidence="1">Belongs to the universal ribosomal protein uL10 family.</text>
</comment>
<sequence>MAMSRSHLAKSLQPLFNQRASYATVTKSNKKNHPPRRTYLHEKYASLIKDNRAMFIFQHNNLTVGEFTQLRQEMTSANGPATLTVIRSGVFNSALRETEYANLEPLVAGPTCVLTTNAADAEYPDLLKTVTNVLTKNKKLLLLGGKLDKTLLTHDDVNKIVQLPGLDHLRAELLGTLQAPARKLLRTLESPAQQVHSVLDRRI</sequence>
<dbReference type="Pfam" id="PF00466">
    <property type="entry name" value="Ribosomal_L10"/>
    <property type="match status" value="1"/>
</dbReference>
<evidence type="ECO:0008006" key="6">
    <source>
        <dbReference type="Google" id="ProtNLM"/>
    </source>
</evidence>
<organism evidence="4 5">
    <name type="scientific">Hesseltinella vesiculosa</name>
    <dbReference type="NCBI Taxonomy" id="101127"/>
    <lineage>
        <taxon>Eukaryota</taxon>
        <taxon>Fungi</taxon>
        <taxon>Fungi incertae sedis</taxon>
        <taxon>Mucoromycota</taxon>
        <taxon>Mucoromycotina</taxon>
        <taxon>Mucoromycetes</taxon>
        <taxon>Mucorales</taxon>
        <taxon>Cunninghamellaceae</taxon>
        <taxon>Hesseltinella</taxon>
    </lineage>
</organism>
<proteinExistence type="inferred from homology"/>
<dbReference type="SUPFAM" id="SSF160369">
    <property type="entry name" value="Ribosomal protein L10-like"/>
    <property type="match status" value="1"/>
</dbReference>
<dbReference type="NCBIfam" id="NF000955">
    <property type="entry name" value="PRK00099.1-1"/>
    <property type="match status" value="1"/>
</dbReference>
<dbReference type="Proteomes" id="UP000242146">
    <property type="component" value="Unassembled WGS sequence"/>
</dbReference>
<keyword evidence="5" id="KW-1185">Reference proteome</keyword>
<dbReference type="EMBL" id="MCGT01000019">
    <property type="protein sequence ID" value="ORX51976.1"/>
    <property type="molecule type" value="Genomic_DNA"/>
</dbReference>
<dbReference type="InterPro" id="IPR043141">
    <property type="entry name" value="Ribosomal_uL10-like_sf"/>
</dbReference>
<comment type="caution">
    <text evidence="4">The sequence shown here is derived from an EMBL/GenBank/DDBJ whole genome shotgun (WGS) entry which is preliminary data.</text>
</comment>
<dbReference type="STRING" id="101127.A0A1X2GFJ8"/>
<protein>
    <recommendedName>
        <fullName evidence="6">Ribosomal protein L10</fullName>
    </recommendedName>
</protein>
<dbReference type="InterPro" id="IPR047865">
    <property type="entry name" value="Ribosomal_uL10_bac_type"/>
</dbReference>
<dbReference type="Gene3D" id="6.10.250.290">
    <property type="match status" value="1"/>
</dbReference>